<keyword evidence="3" id="KW-0808">Transferase</keyword>
<gene>
    <name evidence="3" type="ORF">C6568_15275</name>
</gene>
<reference evidence="3 4" key="1">
    <citation type="submission" date="2018-03" db="EMBL/GenBank/DDBJ databases">
        <title>Genome sequencing of Melaminivora sp.</title>
        <authorList>
            <person name="Kim S.-J."/>
            <person name="Heo J."/>
            <person name="Ahn J.-H."/>
            <person name="Kwon S.-W."/>
        </authorList>
    </citation>
    <scope>NUCLEOTIDE SEQUENCE [LARGE SCALE GENOMIC DNA]</scope>
    <source>
        <strain evidence="3 4">SC2-9</strain>
    </source>
</reference>
<dbReference type="InterPro" id="IPR025877">
    <property type="entry name" value="MobA-like_NTP_Trfase"/>
</dbReference>
<sequence>MSRPDAPAAPPACAAVLLAAGAGRRMGHLPKSLLRRDGETLLARQVRLLAAAGAAHIAVVLGHHADSLLPELQRLDAGATRLSWAVNPEPDAGPGSSLRCGLALLPDAATVLVALADQPLLELGDMQAVLHAWQQRGAGTELLVPTHGGQPGHPIAFGPQLRAAVMAMADGQGVREWRRAHPQQVQHLPAAHARYCTDVDTPQNLERLQRECGVTLACPPGFSLSLWERAG</sequence>
<evidence type="ECO:0000313" key="3">
    <source>
        <dbReference type="EMBL" id="AVO50449.1"/>
    </source>
</evidence>
<dbReference type="Pfam" id="PF12804">
    <property type="entry name" value="NTP_transf_3"/>
    <property type="match status" value="1"/>
</dbReference>
<dbReference type="EMBL" id="CP027667">
    <property type="protein sequence ID" value="AVO50449.1"/>
    <property type="molecule type" value="Genomic_DNA"/>
</dbReference>
<dbReference type="InterPro" id="IPR029044">
    <property type="entry name" value="Nucleotide-diphossugar_trans"/>
</dbReference>
<dbReference type="KEGG" id="mela:C6568_15275"/>
<dbReference type="OrthoDB" id="8667343at2"/>
<dbReference type="GO" id="GO:0016779">
    <property type="term" value="F:nucleotidyltransferase activity"/>
    <property type="evidence" value="ECO:0007669"/>
    <property type="project" value="UniProtKB-ARBA"/>
</dbReference>
<keyword evidence="1" id="KW-0460">Magnesium</keyword>
<keyword evidence="4" id="KW-1185">Reference proteome</keyword>
<dbReference type="PANTHER" id="PTHR43777:SF1">
    <property type="entry name" value="MOLYBDENUM COFACTOR CYTIDYLYLTRANSFERASE"/>
    <property type="match status" value="1"/>
</dbReference>
<accession>A0A2R3QFA8</accession>
<evidence type="ECO:0000313" key="4">
    <source>
        <dbReference type="Proteomes" id="UP000237925"/>
    </source>
</evidence>
<dbReference type="Proteomes" id="UP000237925">
    <property type="component" value="Chromosome"/>
</dbReference>
<dbReference type="AlphaFoldDB" id="A0A2R3QFA8"/>
<dbReference type="RefSeq" id="WP_106684900.1">
    <property type="nucleotide sequence ID" value="NZ_CP027667.1"/>
</dbReference>
<dbReference type="CDD" id="cd04182">
    <property type="entry name" value="GT_2_like_f"/>
    <property type="match status" value="1"/>
</dbReference>
<organism evidence="3 4">
    <name type="scientific">Melaminivora suipulveris</name>
    <dbReference type="NCBI Taxonomy" id="2109913"/>
    <lineage>
        <taxon>Bacteria</taxon>
        <taxon>Pseudomonadati</taxon>
        <taxon>Pseudomonadota</taxon>
        <taxon>Betaproteobacteria</taxon>
        <taxon>Burkholderiales</taxon>
        <taxon>Comamonadaceae</taxon>
        <taxon>Melaminivora</taxon>
    </lineage>
</organism>
<evidence type="ECO:0000256" key="1">
    <source>
        <dbReference type="ARBA" id="ARBA00022842"/>
    </source>
</evidence>
<protein>
    <submittedName>
        <fullName evidence="3">Nucleotidyltransferase family protein</fullName>
    </submittedName>
</protein>
<dbReference type="SUPFAM" id="SSF53448">
    <property type="entry name" value="Nucleotide-diphospho-sugar transferases"/>
    <property type="match status" value="1"/>
</dbReference>
<proteinExistence type="predicted"/>
<name>A0A2R3QFA8_9BURK</name>
<evidence type="ECO:0000259" key="2">
    <source>
        <dbReference type="Pfam" id="PF12804"/>
    </source>
</evidence>
<dbReference type="Gene3D" id="3.90.550.10">
    <property type="entry name" value="Spore Coat Polysaccharide Biosynthesis Protein SpsA, Chain A"/>
    <property type="match status" value="1"/>
</dbReference>
<feature type="domain" description="MobA-like NTP transferase" evidence="2">
    <location>
        <begin position="15"/>
        <end position="183"/>
    </location>
</feature>
<dbReference type="PANTHER" id="PTHR43777">
    <property type="entry name" value="MOLYBDENUM COFACTOR CYTIDYLYLTRANSFERASE"/>
    <property type="match status" value="1"/>
</dbReference>